<dbReference type="AlphaFoldDB" id="A0AAP9Y2Q3"/>
<organism evidence="2 4">
    <name type="scientific">Burkholderia glumae</name>
    <name type="common">Pseudomonas glumae</name>
    <dbReference type="NCBI Taxonomy" id="337"/>
    <lineage>
        <taxon>Bacteria</taxon>
        <taxon>Pseudomonadati</taxon>
        <taxon>Pseudomonadota</taxon>
        <taxon>Betaproteobacteria</taxon>
        <taxon>Burkholderiales</taxon>
        <taxon>Burkholderiaceae</taxon>
        <taxon>Burkholderia</taxon>
    </lineage>
</organism>
<dbReference type="EMBL" id="CP065601">
    <property type="protein sequence ID" value="QPQ93612.1"/>
    <property type="molecule type" value="Genomic_DNA"/>
</dbReference>
<reference evidence="3" key="2">
    <citation type="submission" date="2022-06" db="EMBL/GenBank/DDBJ databases">
        <title>Draft genome sequence of Burkholderia glumae strain GR20004 isolated from rice panicle showing bacterial panicle blight.</title>
        <authorList>
            <person name="Choi S.Y."/>
            <person name="Lee Y.H."/>
        </authorList>
    </citation>
    <scope>NUCLEOTIDE SEQUENCE</scope>
    <source>
        <strain evidence="3">GR20004</strain>
    </source>
</reference>
<name>A0AAP9Y2Q3_BURGL</name>
<evidence type="ECO:0000313" key="5">
    <source>
        <dbReference type="Proteomes" id="UP001056386"/>
    </source>
</evidence>
<keyword evidence="1" id="KW-0812">Transmembrane</keyword>
<evidence type="ECO:0000256" key="1">
    <source>
        <dbReference type="SAM" id="Phobius"/>
    </source>
</evidence>
<proteinExistence type="predicted"/>
<feature type="transmembrane region" description="Helical" evidence="1">
    <location>
        <begin position="12"/>
        <end position="30"/>
    </location>
</feature>
<dbReference type="Proteomes" id="UP000594892">
    <property type="component" value="Chromosome 2"/>
</dbReference>
<keyword evidence="1" id="KW-1133">Transmembrane helix</keyword>
<dbReference type="RefSeq" id="WP_039202793.1">
    <property type="nucleotide sequence ID" value="NZ_CP021074.1"/>
</dbReference>
<reference evidence="2 4" key="1">
    <citation type="submission" date="2020-12" db="EMBL/GenBank/DDBJ databases">
        <title>FDA dAtabase for Regulatory Grade micrObial Sequences (FDA-ARGOS): Supporting development and validation of Infectious Disease Dx tests.</title>
        <authorList>
            <person name="Minogue T."/>
            <person name="Wolcott M."/>
            <person name="Wasieloski L."/>
            <person name="Aguilar W."/>
            <person name="Moore D."/>
            <person name="Jaissle J."/>
            <person name="Tallon L."/>
            <person name="Sadzewicz L."/>
            <person name="Zhao X."/>
            <person name="Boylan J."/>
            <person name="Ott S."/>
            <person name="Bowen H."/>
            <person name="Vavikolanu K."/>
            <person name="Mehta A."/>
            <person name="Aluvathingal J."/>
            <person name="Nadendla S."/>
            <person name="Yan Y."/>
            <person name="Sichtig H."/>
        </authorList>
    </citation>
    <scope>NUCLEOTIDE SEQUENCE [LARGE SCALE GENOMIC DNA]</scope>
    <source>
        <strain evidence="2 4">FDAARGOS_949</strain>
    </source>
</reference>
<dbReference type="EMBL" id="CP099587">
    <property type="protein sequence ID" value="USS44700.1"/>
    <property type="molecule type" value="Genomic_DNA"/>
</dbReference>
<evidence type="ECO:0000313" key="2">
    <source>
        <dbReference type="EMBL" id="QPQ93612.1"/>
    </source>
</evidence>
<gene>
    <name evidence="2" type="ORF">I6H06_15400</name>
    <name evidence="3" type="ORF">NFI99_24040</name>
</gene>
<protein>
    <submittedName>
        <fullName evidence="2">Uncharacterized protein</fullName>
    </submittedName>
</protein>
<dbReference type="GeneID" id="45697899"/>
<accession>A0AAP9Y2Q3</accession>
<keyword evidence="5" id="KW-1185">Reference proteome</keyword>
<evidence type="ECO:0000313" key="4">
    <source>
        <dbReference type="Proteomes" id="UP000594892"/>
    </source>
</evidence>
<dbReference type="Proteomes" id="UP001056386">
    <property type="component" value="Chromosome 1"/>
</dbReference>
<evidence type="ECO:0000313" key="3">
    <source>
        <dbReference type="EMBL" id="USS44700.1"/>
    </source>
</evidence>
<keyword evidence="1" id="KW-0472">Membrane</keyword>
<sequence length="126" mass="13888">MPKTPGKTSSFAIATGVVVVGVVAYMAYMVSSGTQRSEAIEDTQRADRFVAACGRLDRDQGIPDCVRYYNDTLGVVYADKSGKWPFVGGPSQADYEATYRKLADKTRAYNDRTGEASQKLDLRPYR</sequence>